<dbReference type="InterPro" id="IPR036266">
    <property type="entry name" value="SecA_Wing/Scaffold_sf"/>
</dbReference>
<dbReference type="GO" id="GO:0006886">
    <property type="term" value="P:intracellular protein transport"/>
    <property type="evidence" value="ECO:0007669"/>
    <property type="project" value="InterPro"/>
</dbReference>
<dbReference type="PANTHER" id="PTHR30612">
    <property type="entry name" value="SECA INNER MEMBRANE COMPONENT OF SEC PROTEIN SECRETION SYSTEM"/>
    <property type="match status" value="1"/>
</dbReference>
<accession>A0A0A9DSV3</accession>
<dbReference type="InterPro" id="IPR000185">
    <property type="entry name" value="SecA"/>
</dbReference>
<proteinExistence type="predicted"/>
<evidence type="ECO:0000313" key="2">
    <source>
        <dbReference type="EMBL" id="JAD90886.1"/>
    </source>
</evidence>
<dbReference type="SUPFAM" id="SSF81886">
    <property type="entry name" value="Helical scaffold and wing domains of SecA"/>
    <property type="match status" value="1"/>
</dbReference>
<reference evidence="2" key="1">
    <citation type="submission" date="2014-09" db="EMBL/GenBank/DDBJ databases">
        <authorList>
            <person name="Magalhaes I.L.F."/>
            <person name="Oliveira U."/>
            <person name="Santos F.R."/>
            <person name="Vidigal T.H.D.A."/>
            <person name="Brescovit A.D."/>
            <person name="Santos A.J."/>
        </authorList>
    </citation>
    <scope>NUCLEOTIDE SEQUENCE</scope>
    <source>
        <tissue evidence="2">Shoot tissue taken approximately 20 cm above the soil surface</tissue>
    </source>
</reference>
<reference evidence="2" key="2">
    <citation type="journal article" date="2015" name="Data Brief">
        <title>Shoot transcriptome of the giant reed, Arundo donax.</title>
        <authorList>
            <person name="Barrero R.A."/>
            <person name="Guerrero F.D."/>
            <person name="Moolhuijzen P."/>
            <person name="Goolsby J.A."/>
            <person name="Tidwell J."/>
            <person name="Bellgard S.E."/>
            <person name="Bellgard M.I."/>
        </authorList>
    </citation>
    <scope>NUCLEOTIDE SEQUENCE</scope>
    <source>
        <tissue evidence="2">Shoot tissue taken approximately 20 cm above the soil surface</tissue>
    </source>
</reference>
<dbReference type="GO" id="GO:0005524">
    <property type="term" value="F:ATP binding"/>
    <property type="evidence" value="ECO:0007669"/>
    <property type="project" value="InterPro"/>
</dbReference>
<organism evidence="2">
    <name type="scientific">Arundo donax</name>
    <name type="common">Giant reed</name>
    <name type="synonym">Donax arundinaceus</name>
    <dbReference type="NCBI Taxonomy" id="35708"/>
    <lineage>
        <taxon>Eukaryota</taxon>
        <taxon>Viridiplantae</taxon>
        <taxon>Streptophyta</taxon>
        <taxon>Embryophyta</taxon>
        <taxon>Tracheophyta</taxon>
        <taxon>Spermatophyta</taxon>
        <taxon>Magnoliopsida</taxon>
        <taxon>Liliopsida</taxon>
        <taxon>Poales</taxon>
        <taxon>Poaceae</taxon>
        <taxon>PACMAD clade</taxon>
        <taxon>Arundinoideae</taxon>
        <taxon>Arundineae</taxon>
        <taxon>Arundo</taxon>
    </lineage>
</organism>
<feature type="domain" description="SecA Wing/Scaffold" evidence="1">
    <location>
        <begin position="82"/>
        <end position="154"/>
    </location>
</feature>
<dbReference type="GO" id="GO:0006605">
    <property type="term" value="P:protein targeting"/>
    <property type="evidence" value="ECO:0007669"/>
    <property type="project" value="InterPro"/>
</dbReference>
<dbReference type="AlphaFoldDB" id="A0A0A9DSV3"/>
<sequence length="165" mass="18933">MHGCGSVKADNFALPNMPVPPNSFRGIKKRKSSIMWWLAICVDDTSKKGRYTNTVNLLRKYLGDFLIATYLNLVQDSCYDDTYIGGIEREVLLKTFDTLWNDYLVNMNKLSSAVNVGSFGHRNPLEEYKIDDCRFFISMLSATRRLTVEALLHYWPSPMESDENS</sequence>
<dbReference type="GO" id="GO:0017038">
    <property type="term" value="P:protein import"/>
    <property type="evidence" value="ECO:0007669"/>
    <property type="project" value="InterPro"/>
</dbReference>
<dbReference type="PANTHER" id="PTHR30612:SF11">
    <property type="entry name" value="PROTEIN TRANSLOCASE SUBUNIT SECA2, CHLOROPLASTIC"/>
    <property type="match status" value="1"/>
</dbReference>
<dbReference type="Gene3D" id="1.10.3060.10">
    <property type="entry name" value="Helical scaffold and wing domains of SecA"/>
    <property type="match status" value="1"/>
</dbReference>
<dbReference type="GO" id="GO:0016020">
    <property type="term" value="C:membrane"/>
    <property type="evidence" value="ECO:0007669"/>
    <property type="project" value="InterPro"/>
</dbReference>
<protein>
    <recommendedName>
        <fullName evidence="1">SecA Wing/Scaffold domain-containing protein</fullName>
    </recommendedName>
</protein>
<dbReference type="FunFam" id="1.10.3060.10:FF:000005">
    <property type="entry name" value="Protein translocase subunit SecA"/>
    <property type="match status" value="1"/>
</dbReference>
<dbReference type="EMBL" id="GBRH01207009">
    <property type="protein sequence ID" value="JAD90886.1"/>
    <property type="molecule type" value="Transcribed_RNA"/>
</dbReference>
<evidence type="ECO:0000259" key="1">
    <source>
        <dbReference type="Pfam" id="PF07516"/>
    </source>
</evidence>
<name>A0A0A9DSV3_ARUDO</name>
<dbReference type="GO" id="GO:0009941">
    <property type="term" value="C:chloroplast envelope"/>
    <property type="evidence" value="ECO:0007669"/>
    <property type="project" value="TreeGrafter"/>
</dbReference>
<dbReference type="InterPro" id="IPR011116">
    <property type="entry name" value="SecA_Wing/Scaffold"/>
</dbReference>
<dbReference type="Pfam" id="PF07516">
    <property type="entry name" value="SecA_SW"/>
    <property type="match status" value="1"/>
</dbReference>